<keyword evidence="3 5" id="KW-1133">Transmembrane helix</keyword>
<evidence type="ECO:0000313" key="6">
    <source>
        <dbReference type="EMBL" id="OWP62883.1"/>
    </source>
</evidence>
<evidence type="ECO:0000313" key="7">
    <source>
        <dbReference type="Proteomes" id="UP000197277"/>
    </source>
</evidence>
<feature type="transmembrane region" description="Helical" evidence="5">
    <location>
        <begin position="88"/>
        <end position="108"/>
    </location>
</feature>
<dbReference type="RefSeq" id="WP_088464646.1">
    <property type="nucleotide sequence ID" value="NZ_NIRR01000018.1"/>
</dbReference>
<evidence type="ECO:0000256" key="4">
    <source>
        <dbReference type="ARBA" id="ARBA00023136"/>
    </source>
</evidence>
<reference evidence="6 7" key="1">
    <citation type="submission" date="2017-06" db="EMBL/GenBank/DDBJ databases">
        <title>Hymenobacter amundsenii sp. nov. isolated from regoliths in Antarctica.</title>
        <authorList>
            <person name="Sedlacek I."/>
            <person name="Kralova S."/>
            <person name="Pantucek R."/>
            <person name="Svec P."/>
            <person name="Holochova P."/>
            <person name="Stankova E."/>
            <person name="Vrbovska V."/>
            <person name="Busse H.-J."/>
        </authorList>
    </citation>
    <scope>NUCLEOTIDE SEQUENCE [LARGE SCALE GENOMIC DNA]</scope>
    <source>
        <strain evidence="6 7">CCM 8682</strain>
    </source>
</reference>
<comment type="caution">
    <text evidence="6">The sequence shown here is derived from an EMBL/GenBank/DDBJ whole genome shotgun (WGS) entry which is preliminary data.</text>
</comment>
<dbReference type="AlphaFoldDB" id="A0A246FMQ0"/>
<evidence type="ECO:0000256" key="1">
    <source>
        <dbReference type="ARBA" id="ARBA00004141"/>
    </source>
</evidence>
<evidence type="ECO:0000256" key="3">
    <source>
        <dbReference type="ARBA" id="ARBA00022989"/>
    </source>
</evidence>
<feature type="transmembrane region" description="Helical" evidence="5">
    <location>
        <begin position="25"/>
        <end position="44"/>
    </location>
</feature>
<dbReference type="Proteomes" id="UP000197277">
    <property type="component" value="Unassembled WGS sequence"/>
</dbReference>
<keyword evidence="7" id="KW-1185">Reference proteome</keyword>
<comment type="subcellular location">
    <subcellularLocation>
        <location evidence="1">Membrane</location>
        <topology evidence="1">Multi-pass membrane protein</topology>
    </subcellularLocation>
</comment>
<dbReference type="EMBL" id="NIRR01000018">
    <property type="protein sequence ID" value="OWP62883.1"/>
    <property type="molecule type" value="Genomic_DNA"/>
</dbReference>
<feature type="transmembrane region" description="Helical" evidence="5">
    <location>
        <begin position="64"/>
        <end position="82"/>
    </location>
</feature>
<proteinExistence type="predicted"/>
<accession>A0A246FMQ0</accession>
<dbReference type="OrthoDB" id="883853at2"/>
<dbReference type="Pfam" id="PF05105">
    <property type="entry name" value="Phage_holin_4_1"/>
    <property type="match status" value="1"/>
</dbReference>
<gene>
    <name evidence="6" type="ORF">CDA63_11740</name>
</gene>
<keyword evidence="2 5" id="KW-0812">Transmembrane</keyword>
<evidence type="ECO:0000256" key="5">
    <source>
        <dbReference type="SAM" id="Phobius"/>
    </source>
</evidence>
<sequence>MLLVTPIDVLLKCGQLFQKYIFSDWNALAFLMVMFLLDTMLGMARSFRQGRFHSRGMRQMFIKLRDYSVGIVVAHVLSSIQIDGQLLPFAPALAIGFKGAIYFFILIIEVKSIDENLRGLGGRGLPLPAFLRQGMTDWEETGSFRSKIPPGETGAMVVDGVTITAEAQSAQVLPELPPEPLPNCDVST</sequence>
<evidence type="ECO:0008006" key="8">
    <source>
        <dbReference type="Google" id="ProtNLM"/>
    </source>
</evidence>
<dbReference type="InterPro" id="IPR006480">
    <property type="entry name" value="Phage_holin_4_1"/>
</dbReference>
<name>A0A246FMQ0_9BACT</name>
<evidence type="ECO:0000256" key="2">
    <source>
        <dbReference type="ARBA" id="ARBA00022692"/>
    </source>
</evidence>
<dbReference type="GO" id="GO:0016020">
    <property type="term" value="C:membrane"/>
    <property type="evidence" value="ECO:0007669"/>
    <property type="project" value="UniProtKB-SubCell"/>
</dbReference>
<organism evidence="6 7">
    <name type="scientific">Hymenobacter amundsenii</name>
    <dbReference type="NCBI Taxonomy" id="2006685"/>
    <lineage>
        <taxon>Bacteria</taxon>
        <taxon>Pseudomonadati</taxon>
        <taxon>Bacteroidota</taxon>
        <taxon>Cytophagia</taxon>
        <taxon>Cytophagales</taxon>
        <taxon>Hymenobacteraceae</taxon>
        <taxon>Hymenobacter</taxon>
    </lineage>
</organism>
<protein>
    <recommendedName>
        <fullName evidence="8">Holin</fullName>
    </recommendedName>
</protein>
<keyword evidence="4 5" id="KW-0472">Membrane</keyword>